<name>A0A7Y9IXA2_9BURK</name>
<keyword evidence="1" id="KW-1133">Transmembrane helix</keyword>
<accession>A0A7Y9IXA2</accession>
<evidence type="ECO:0000313" key="3">
    <source>
        <dbReference type="Proteomes" id="UP000542125"/>
    </source>
</evidence>
<dbReference type="EMBL" id="JACBYR010000001">
    <property type="protein sequence ID" value="NYE84669.1"/>
    <property type="molecule type" value="Genomic_DNA"/>
</dbReference>
<protein>
    <submittedName>
        <fullName evidence="2">Uncharacterized protein</fullName>
    </submittedName>
</protein>
<proteinExistence type="predicted"/>
<evidence type="ECO:0000256" key="1">
    <source>
        <dbReference type="SAM" id="Phobius"/>
    </source>
</evidence>
<keyword evidence="1" id="KW-0472">Membrane</keyword>
<dbReference type="RefSeq" id="WP_179588333.1">
    <property type="nucleotide sequence ID" value="NZ_JACBYR010000001.1"/>
</dbReference>
<dbReference type="AlphaFoldDB" id="A0A7Y9IXA2"/>
<evidence type="ECO:0000313" key="2">
    <source>
        <dbReference type="EMBL" id="NYE84669.1"/>
    </source>
</evidence>
<keyword evidence="3" id="KW-1185">Reference proteome</keyword>
<keyword evidence="1" id="KW-0812">Transmembrane</keyword>
<reference evidence="2 3" key="1">
    <citation type="submission" date="2020-07" db="EMBL/GenBank/DDBJ databases">
        <title>Genomic Encyclopedia of Type Strains, Phase IV (KMG-V): Genome sequencing to study the core and pangenomes of soil and plant-associated prokaryotes.</title>
        <authorList>
            <person name="Whitman W."/>
        </authorList>
    </citation>
    <scope>NUCLEOTIDE SEQUENCE [LARGE SCALE GENOMIC DNA]</scope>
    <source>
        <strain evidence="2 3">SAS40</strain>
    </source>
</reference>
<organism evidence="2 3">
    <name type="scientific">Pigmentiphaga litoralis</name>
    <dbReference type="NCBI Taxonomy" id="516702"/>
    <lineage>
        <taxon>Bacteria</taxon>
        <taxon>Pseudomonadati</taxon>
        <taxon>Pseudomonadota</taxon>
        <taxon>Betaproteobacteria</taxon>
        <taxon>Burkholderiales</taxon>
        <taxon>Alcaligenaceae</taxon>
        <taxon>Pigmentiphaga</taxon>
    </lineage>
</organism>
<sequence>MDEQKAASVGVKGIGMGRVMKGIVAVVALAIVGWIASVLLADTPEKHAERVDAAILRQCQNAIRSLARFGDSDRPGPAVGTRQEGRITFEWPDGSFYFLQGDNTRAPQSARCAARLDTQTIIFLQLRDKVIVDDMNSAAAVGR</sequence>
<comment type="caution">
    <text evidence="2">The sequence shown here is derived from an EMBL/GenBank/DDBJ whole genome shotgun (WGS) entry which is preliminary data.</text>
</comment>
<gene>
    <name evidence="2" type="ORF">FHW18_003940</name>
</gene>
<dbReference type="Proteomes" id="UP000542125">
    <property type="component" value="Unassembled WGS sequence"/>
</dbReference>
<feature type="transmembrane region" description="Helical" evidence="1">
    <location>
        <begin position="22"/>
        <end position="41"/>
    </location>
</feature>